<dbReference type="Proteomes" id="UP000441389">
    <property type="component" value="Unassembled WGS sequence"/>
</dbReference>
<evidence type="ECO:0000256" key="1">
    <source>
        <dbReference type="SAM" id="MobiDB-lite"/>
    </source>
</evidence>
<feature type="signal peptide" evidence="2">
    <location>
        <begin position="1"/>
        <end position="17"/>
    </location>
</feature>
<keyword evidence="2" id="KW-0732">Signal</keyword>
<evidence type="ECO:0000313" key="3">
    <source>
        <dbReference type="EMBL" id="MVO76414.1"/>
    </source>
</evidence>
<evidence type="ECO:0000256" key="2">
    <source>
        <dbReference type="SAM" id="SignalP"/>
    </source>
</evidence>
<protein>
    <recommendedName>
        <fullName evidence="5">UrcA family protein</fullName>
    </recommendedName>
</protein>
<evidence type="ECO:0000313" key="4">
    <source>
        <dbReference type="Proteomes" id="UP000441389"/>
    </source>
</evidence>
<organism evidence="3 4">
    <name type="scientific">Sphingomonas horti</name>
    <dbReference type="NCBI Taxonomy" id="2682842"/>
    <lineage>
        <taxon>Bacteria</taxon>
        <taxon>Pseudomonadati</taxon>
        <taxon>Pseudomonadota</taxon>
        <taxon>Alphaproteobacteria</taxon>
        <taxon>Sphingomonadales</taxon>
        <taxon>Sphingomonadaceae</taxon>
        <taxon>Sphingomonas</taxon>
    </lineage>
</organism>
<dbReference type="AlphaFoldDB" id="A0A6I4IWG2"/>
<reference evidence="3 4" key="1">
    <citation type="submission" date="2019-12" db="EMBL/GenBank/DDBJ databases">
        <authorList>
            <person name="Huq M.A."/>
        </authorList>
    </citation>
    <scope>NUCLEOTIDE SEQUENCE [LARGE SCALE GENOMIC DNA]</scope>
    <source>
        <strain evidence="3 4">MAH-20</strain>
    </source>
</reference>
<evidence type="ECO:0008006" key="5">
    <source>
        <dbReference type="Google" id="ProtNLM"/>
    </source>
</evidence>
<proteinExistence type="predicted"/>
<name>A0A6I4IWG2_9SPHN</name>
<feature type="chain" id="PRO_5026005922" description="UrcA family protein" evidence="2">
    <location>
        <begin position="18"/>
        <end position="79"/>
    </location>
</feature>
<gene>
    <name evidence="3" type="ORF">GON01_00470</name>
</gene>
<dbReference type="EMBL" id="WQMS01000001">
    <property type="protein sequence ID" value="MVO76414.1"/>
    <property type="molecule type" value="Genomic_DNA"/>
</dbReference>
<dbReference type="RefSeq" id="WP_157025011.1">
    <property type="nucleotide sequence ID" value="NZ_WQMS01000001.1"/>
</dbReference>
<comment type="caution">
    <text evidence="3">The sequence shown here is derived from an EMBL/GenBank/DDBJ whole genome shotgun (WGS) entry which is preliminary data.</text>
</comment>
<accession>A0A6I4IWG2</accession>
<feature type="region of interest" description="Disordered" evidence="1">
    <location>
        <begin position="20"/>
        <end position="43"/>
    </location>
</feature>
<sequence length="79" mass="8219">MVLIAIALLQAAVPAAADATAEPAAAATAEQAENAAASEPAGPKMKRVCRMKIDPRVGTLASRQRVCEYVRADRDSSPK</sequence>
<keyword evidence="4" id="KW-1185">Reference proteome</keyword>